<name>A0ABN8HU29_9NEOP</name>
<keyword evidence="2" id="KW-1185">Reference proteome</keyword>
<gene>
    <name evidence="1" type="ORF">IPOD504_LOCUS3112</name>
</gene>
<organism evidence="1 2">
    <name type="scientific">Iphiclides podalirius</name>
    <name type="common">scarce swallowtail</name>
    <dbReference type="NCBI Taxonomy" id="110791"/>
    <lineage>
        <taxon>Eukaryota</taxon>
        <taxon>Metazoa</taxon>
        <taxon>Ecdysozoa</taxon>
        <taxon>Arthropoda</taxon>
        <taxon>Hexapoda</taxon>
        <taxon>Insecta</taxon>
        <taxon>Pterygota</taxon>
        <taxon>Neoptera</taxon>
        <taxon>Endopterygota</taxon>
        <taxon>Lepidoptera</taxon>
        <taxon>Glossata</taxon>
        <taxon>Ditrysia</taxon>
        <taxon>Papilionoidea</taxon>
        <taxon>Papilionidae</taxon>
        <taxon>Papilioninae</taxon>
        <taxon>Iphiclides</taxon>
    </lineage>
</organism>
<proteinExistence type="predicted"/>
<feature type="non-terminal residue" evidence="1">
    <location>
        <position position="81"/>
    </location>
</feature>
<accession>A0ABN8HU29</accession>
<sequence length="81" mass="8674">MNKFCKSGLCVEKVRERYVLIGRRVVAVPGGVDAIRHNPDLLSAVGPQLSSQLDSWPLGLELGAVRTDEDAPAEQPSVGTC</sequence>
<reference evidence="1" key="1">
    <citation type="submission" date="2022-03" db="EMBL/GenBank/DDBJ databases">
        <authorList>
            <person name="Martin H S."/>
        </authorList>
    </citation>
    <scope>NUCLEOTIDE SEQUENCE</scope>
</reference>
<evidence type="ECO:0000313" key="2">
    <source>
        <dbReference type="Proteomes" id="UP000837857"/>
    </source>
</evidence>
<dbReference type="Proteomes" id="UP000837857">
    <property type="component" value="Chromosome 13"/>
</dbReference>
<evidence type="ECO:0000313" key="1">
    <source>
        <dbReference type="EMBL" id="CAH2041359.1"/>
    </source>
</evidence>
<dbReference type="EMBL" id="OW152825">
    <property type="protein sequence ID" value="CAH2041359.1"/>
    <property type="molecule type" value="Genomic_DNA"/>
</dbReference>
<protein>
    <submittedName>
        <fullName evidence="1">Uncharacterized protein</fullName>
    </submittedName>
</protein>